<keyword evidence="2 10" id="KW-0808">Transferase</keyword>
<dbReference type="SUPFAM" id="SSF56112">
    <property type="entry name" value="Protein kinase-like (PK-like)"/>
    <property type="match status" value="1"/>
</dbReference>
<keyword evidence="11" id="KW-1185">Reference proteome</keyword>
<evidence type="ECO:0000256" key="2">
    <source>
        <dbReference type="ARBA" id="ARBA00022679"/>
    </source>
</evidence>
<dbReference type="Pfam" id="PF01636">
    <property type="entry name" value="APH"/>
    <property type="match status" value="1"/>
</dbReference>
<feature type="binding site" evidence="8">
    <location>
        <position position="172"/>
    </location>
    <ligand>
        <name>Mg(2+)</name>
        <dbReference type="ChEBI" id="CHEBI:18420"/>
    </ligand>
</feature>
<evidence type="ECO:0000256" key="6">
    <source>
        <dbReference type="ARBA" id="ARBA00023251"/>
    </source>
</evidence>
<organism evidence="10 11">
    <name type="scientific">Microbacterium pseudoresistens</name>
    <dbReference type="NCBI Taxonomy" id="640634"/>
    <lineage>
        <taxon>Bacteria</taxon>
        <taxon>Bacillati</taxon>
        <taxon>Actinomycetota</taxon>
        <taxon>Actinomycetes</taxon>
        <taxon>Micrococcales</taxon>
        <taxon>Microbacteriaceae</taxon>
        <taxon>Microbacterium</taxon>
    </lineage>
</organism>
<evidence type="ECO:0000313" key="10">
    <source>
        <dbReference type="EMBL" id="NYD54357.1"/>
    </source>
</evidence>
<protein>
    <submittedName>
        <fullName evidence="10">Kanamycin kinase</fullName>
        <ecNumber evidence="10">2.7.1.95</ecNumber>
    </submittedName>
</protein>
<dbReference type="Gene3D" id="3.90.1200.10">
    <property type="match status" value="1"/>
</dbReference>
<dbReference type="CDD" id="cd05150">
    <property type="entry name" value="APH"/>
    <property type="match status" value="1"/>
</dbReference>
<dbReference type="PIRSF" id="PIRSF000706">
    <property type="entry name" value="Kanamycin_kin"/>
    <property type="match status" value="1"/>
</dbReference>
<evidence type="ECO:0000256" key="1">
    <source>
        <dbReference type="ARBA" id="ARBA00006219"/>
    </source>
</evidence>
<evidence type="ECO:0000259" key="9">
    <source>
        <dbReference type="Pfam" id="PF01636"/>
    </source>
</evidence>
<feature type="active site" description="Proton acceptor" evidence="7">
    <location>
        <position position="167"/>
    </location>
</feature>
<reference evidence="10 11" key="1">
    <citation type="submission" date="2020-07" db="EMBL/GenBank/DDBJ databases">
        <title>Sequencing the genomes of 1000 actinobacteria strains.</title>
        <authorList>
            <person name="Klenk H.-P."/>
        </authorList>
    </citation>
    <scope>NUCLEOTIDE SEQUENCE [LARGE SCALE GENOMIC DNA]</scope>
    <source>
        <strain evidence="10 11">DSM 22185</strain>
    </source>
</reference>
<dbReference type="Proteomes" id="UP000552045">
    <property type="component" value="Unassembled WGS sequence"/>
</dbReference>
<gene>
    <name evidence="10" type="ORF">BKA02_001412</name>
</gene>
<sequence length="241" mass="26572">MSIPSVDVAVPARVRELARGAALRAVWLNNLGGVTFRTDDGRYIKHGPRNAETSMRDEAERMRWARRWTRVPEVIDHGEDGTEEWLVTVAIDARSAVDPRWVDEPATAVRALGEGLRMLHEALPVAECAWSWEVPARIANAAGRGIAIPADLRTPPETDLLVVCHGDACAPNTLLDDDGRPVAHVDLAALGIADRWADIAVTAMSTEWNYGPGWQDALVTAYGLTPDRERMAYYQDLWNAT</sequence>
<dbReference type="Gene3D" id="3.30.200.20">
    <property type="entry name" value="Phosphorylase Kinase, domain 1"/>
    <property type="match status" value="1"/>
</dbReference>
<comment type="similarity">
    <text evidence="1">Belongs to the aminoglycoside phosphotransferase family.</text>
</comment>
<dbReference type="InterPro" id="IPR011009">
    <property type="entry name" value="Kinase-like_dom_sf"/>
</dbReference>
<dbReference type="EMBL" id="JACCBH010000001">
    <property type="protein sequence ID" value="NYD54357.1"/>
    <property type="molecule type" value="Genomic_DNA"/>
</dbReference>
<dbReference type="InterPro" id="IPR002575">
    <property type="entry name" value="Aminoglycoside_PTrfase"/>
</dbReference>
<feature type="domain" description="Aminoglycoside phosphotransferase" evidence="9">
    <location>
        <begin position="37"/>
        <end position="233"/>
    </location>
</feature>
<evidence type="ECO:0000256" key="5">
    <source>
        <dbReference type="ARBA" id="ARBA00022840"/>
    </source>
</evidence>
<feature type="binding site" evidence="8">
    <location>
        <position position="186"/>
    </location>
    <ligand>
        <name>Mg(2+)</name>
        <dbReference type="ChEBI" id="CHEBI:18420"/>
    </ligand>
</feature>
<dbReference type="InterPro" id="IPR024165">
    <property type="entry name" value="Kan/Strep_kinase"/>
</dbReference>
<dbReference type="GO" id="GO:0046872">
    <property type="term" value="F:metal ion binding"/>
    <property type="evidence" value="ECO:0007669"/>
    <property type="project" value="UniProtKB-KW"/>
</dbReference>
<dbReference type="GO" id="GO:0005524">
    <property type="term" value="F:ATP binding"/>
    <property type="evidence" value="ECO:0007669"/>
    <property type="project" value="UniProtKB-KW"/>
</dbReference>
<dbReference type="GO" id="GO:0046677">
    <property type="term" value="P:response to antibiotic"/>
    <property type="evidence" value="ECO:0007669"/>
    <property type="project" value="UniProtKB-KW"/>
</dbReference>
<dbReference type="AlphaFoldDB" id="A0A7Y9EUT0"/>
<evidence type="ECO:0000256" key="3">
    <source>
        <dbReference type="ARBA" id="ARBA00022741"/>
    </source>
</evidence>
<dbReference type="EC" id="2.7.1.95" evidence="10"/>
<evidence type="ECO:0000256" key="7">
    <source>
        <dbReference type="PIRSR" id="PIRSR000706-1"/>
    </source>
</evidence>
<comment type="caution">
    <text evidence="10">The sequence shown here is derived from an EMBL/GenBank/DDBJ whole genome shotgun (WGS) entry which is preliminary data.</text>
</comment>
<evidence type="ECO:0000313" key="11">
    <source>
        <dbReference type="Proteomes" id="UP000552045"/>
    </source>
</evidence>
<proteinExistence type="inferred from homology"/>
<evidence type="ECO:0000256" key="4">
    <source>
        <dbReference type="ARBA" id="ARBA00022777"/>
    </source>
</evidence>
<dbReference type="GO" id="GO:0008910">
    <property type="term" value="F:kanamycin kinase activity"/>
    <property type="evidence" value="ECO:0007669"/>
    <property type="project" value="UniProtKB-EC"/>
</dbReference>
<keyword evidence="5" id="KW-0067">ATP-binding</keyword>
<dbReference type="RefSeq" id="WP_179432606.1">
    <property type="nucleotide sequence ID" value="NZ_BAABLC010000001.1"/>
</dbReference>
<keyword evidence="8" id="KW-0460">Magnesium</keyword>
<keyword evidence="6" id="KW-0046">Antibiotic resistance</keyword>
<keyword evidence="8" id="KW-0479">Metal-binding</keyword>
<keyword evidence="4 10" id="KW-0418">Kinase</keyword>
<keyword evidence="3" id="KW-0547">Nucleotide-binding</keyword>
<accession>A0A7Y9EUT0</accession>
<name>A0A7Y9EUT0_9MICO</name>
<evidence type="ECO:0000256" key="8">
    <source>
        <dbReference type="PIRSR" id="PIRSR000706-2"/>
    </source>
</evidence>